<accession>A0A099P3P9</accession>
<comment type="caution">
    <text evidence="13">The sequence shown here is derived from an EMBL/GenBank/DDBJ whole genome shotgun (WGS) entry which is preliminary data.</text>
</comment>
<keyword evidence="6" id="KW-0963">Cytoplasm</keyword>
<evidence type="ECO:0000256" key="11">
    <source>
        <dbReference type="ARBA" id="ARBA00049524"/>
    </source>
</evidence>
<reference evidence="13" key="2">
    <citation type="submission" date="2014-08" db="EMBL/GenBank/DDBJ databases">
        <title>Exploiting Issatchenkia orientalis SD108 for Succinic Acid Production.</title>
        <authorList>
            <person name="Xiao H."/>
            <person name="Shao Z."/>
            <person name="Jiang Y."/>
            <person name="Dole S."/>
            <person name="Zhao H."/>
        </authorList>
    </citation>
    <scope>NUCLEOTIDE SEQUENCE [LARGE SCALE GENOMIC DNA]</scope>
    <source>
        <strain evidence="13">SD108</strain>
    </source>
</reference>
<evidence type="ECO:0000256" key="8">
    <source>
        <dbReference type="ARBA" id="ARBA00023242"/>
    </source>
</evidence>
<comment type="catalytic activity">
    <reaction evidence="10">
        <text>N-terminal L-seryl-[histone H2A] + acetyl-CoA = N-terminal N(alpha)-acetyl-L-seryl-[histone H2A] + CoA + H(+)</text>
        <dbReference type="Rhea" id="RHEA:50600"/>
        <dbReference type="Rhea" id="RHEA-COMP:12742"/>
        <dbReference type="Rhea" id="RHEA-COMP:12744"/>
        <dbReference type="ChEBI" id="CHEBI:15378"/>
        <dbReference type="ChEBI" id="CHEBI:57287"/>
        <dbReference type="ChEBI" id="CHEBI:57288"/>
        <dbReference type="ChEBI" id="CHEBI:64738"/>
        <dbReference type="ChEBI" id="CHEBI:83690"/>
        <dbReference type="EC" id="2.3.1.257"/>
    </reaction>
</comment>
<reference evidence="16" key="3">
    <citation type="journal article" date="2017" name="Genome Announc.">
        <title>Genome sequences of Cyberlindnera fabianii 65, Pichia kudriavzevii 129, and Saccharomyces cerevisiae 131 isolated from fermented masau fruits in Zimbabwe.</title>
        <authorList>
            <person name="van Rijswijck I.M.H."/>
            <person name="Derks M.F.L."/>
            <person name="Abee T."/>
            <person name="de Ridder D."/>
            <person name="Smid E.J."/>
        </authorList>
    </citation>
    <scope>NUCLEOTIDE SEQUENCE [LARGE SCALE GENOMIC DNA]</scope>
    <source>
        <strain evidence="16">129</strain>
    </source>
</reference>
<evidence type="ECO:0000256" key="4">
    <source>
        <dbReference type="ARBA" id="ARBA00012950"/>
    </source>
</evidence>
<dbReference type="Gene3D" id="3.40.630.30">
    <property type="match status" value="1"/>
</dbReference>
<organism evidence="13 15">
    <name type="scientific">Pichia kudriavzevii</name>
    <name type="common">Yeast</name>
    <name type="synonym">Issatchenkia orientalis</name>
    <dbReference type="NCBI Taxonomy" id="4909"/>
    <lineage>
        <taxon>Eukaryota</taxon>
        <taxon>Fungi</taxon>
        <taxon>Dikarya</taxon>
        <taxon>Ascomycota</taxon>
        <taxon>Saccharomycotina</taxon>
        <taxon>Pichiomycetes</taxon>
        <taxon>Pichiales</taxon>
        <taxon>Pichiaceae</taxon>
        <taxon>Pichia</taxon>
    </lineage>
</organism>
<evidence type="ECO:0000256" key="1">
    <source>
        <dbReference type="ARBA" id="ARBA00004123"/>
    </source>
</evidence>
<dbReference type="PROSITE" id="PS51186">
    <property type="entry name" value="GNAT"/>
    <property type="match status" value="1"/>
</dbReference>
<comment type="similarity">
    <text evidence="3">Belongs to the acetyltransferase family. NAA40 subfamily.</text>
</comment>
<evidence type="ECO:0000313" key="14">
    <source>
        <dbReference type="EMBL" id="ONH77691.1"/>
    </source>
</evidence>
<dbReference type="InterPro" id="IPR016181">
    <property type="entry name" value="Acyl_CoA_acyltransferase"/>
</dbReference>
<dbReference type="SUPFAM" id="SSF55729">
    <property type="entry name" value="Acyl-CoA N-acyltransferases (Nat)"/>
    <property type="match status" value="1"/>
</dbReference>
<dbReference type="PANTHER" id="PTHR20531">
    <property type="entry name" value="N-ALPHA-ACETYLTRANSFERASE 40"/>
    <property type="match status" value="1"/>
</dbReference>
<comment type="catalytic activity">
    <reaction evidence="11">
        <text>N-terminal L-seryl-[histone H4] + acetyl-CoA = N-terminal N(alpha)-acetyl-L-seryl-[histone H4] + CoA + H(+)</text>
        <dbReference type="Rhea" id="RHEA:50596"/>
        <dbReference type="Rhea" id="RHEA-COMP:12740"/>
        <dbReference type="Rhea" id="RHEA-COMP:12743"/>
        <dbReference type="ChEBI" id="CHEBI:15378"/>
        <dbReference type="ChEBI" id="CHEBI:57287"/>
        <dbReference type="ChEBI" id="CHEBI:57288"/>
        <dbReference type="ChEBI" id="CHEBI:64738"/>
        <dbReference type="ChEBI" id="CHEBI:83690"/>
        <dbReference type="EC" id="2.3.1.257"/>
    </reaction>
</comment>
<keyword evidence="9" id="KW-0012">Acyltransferase</keyword>
<keyword evidence="8" id="KW-0539">Nucleus</keyword>
<dbReference type="GO" id="GO:0010485">
    <property type="term" value="F:histone H4 acetyltransferase activity"/>
    <property type="evidence" value="ECO:0007669"/>
    <property type="project" value="InterPro"/>
</dbReference>
<evidence type="ECO:0000256" key="2">
    <source>
        <dbReference type="ARBA" id="ARBA00004496"/>
    </source>
</evidence>
<evidence type="ECO:0000259" key="12">
    <source>
        <dbReference type="PROSITE" id="PS51186"/>
    </source>
</evidence>
<dbReference type="eggNOG" id="KOG2488">
    <property type="taxonomic scope" value="Eukaryota"/>
</dbReference>
<dbReference type="HOGENOM" id="CLU_051699_2_2_1"/>
<evidence type="ECO:0000256" key="5">
    <source>
        <dbReference type="ARBA" id="ARBA00015043"/>
    </source>
</evidence>
<keyword evidence="7 14" id="KW-0808">Transferase</keyword>
<dbReference type="Proteomes" id="UP000029867">
    <property type="component" value="Unassembled WGS sequence"/>
</dbReference>
<dbReference type="PANTHER" id="PTHR20531:SF1">
    <property type="entry name" value="N-ALPHA-ACETYLTRANSFERASE 40"/>
    <property type="match status" value="1"/>
</dbReference>
<evidence type="ECO:0000256" key="9">
    <source>
        <dbReference type="ARBA" id="ARBA00023315"/>
    </source>
</evidence>
<proteinExistence type="inferred from homology"/>
<name>A0A099P3P9_PICKU</name>
<dbReference type="EC" id="2.3.1.257" evidence="4"/>
<evidence type="ECO:0000256" key="10">
    <source>
        <dbReference type="ARBA" id="ARBA00047821"/>
    </source>
</evidence>
<reference evidence="14" key="4">
    <citation type="submission" date="2017-01" db="EMBL/GenBank/DDBJ databases">
        <authorList>
            <person name="Mah S.A."/>
            <person name="Swanson W.J."/>
            <person name="Moy G.W."/>
            <person name="Vacquier V.D."/>
        </authorList>
    </citation>
    <scope>NUCLEOTIDE SEQUENCE [LARGE SCALE GENOMIC DNA]</scope>
    <source>
        <strain evidence="14">129</strain>
    </source>
</reference>
<feature type="domain" description="N-acetyltransferase" evidence="12">
    <location>
        <begin position="29"/>
        <end position="215"/>
    </location>
</feature>
<gene>
    <name evidence="14" type="ORF">BOH78_0027</name>
    <name evidence="13" type="ORF">JL09_g1338</name>
</gene>
<dbReference type="InterPro" id="IPR000182">
    <property type="entry name" value="GNAT_dom"/>
</dbReference>
<dbReference type="GO" id="GO:1990189">
    <property type="term" value="F:protein N-terminal-serine acetyltransferase activity"/>
    <property type="evidence" value="ECO:0007669"/>
    <property type="project" value="UniProtKB-EC"/>
</dbReference>
<evidence type="ECO:0000256" key="3">
    <source>
        <dbReference type="ARBA" id="ARBA00008870"/>
    </source>
</evidence>
<evidence type="ECO:0000256" key="6">
    <source>
        <dbReference type="ARBA" id="ARBA00022490"/>
    </source>
</evidence>
<dbReference type="GO" id="GO:0005737">
    <property type="term" value="C:cytoplasm"/>
    <property type="evidence" value="ECO:0007669"/>
    <property type="project" value="UniProtKB-SubCell"/>
</dbReference>
<evidence type="ECO:0000256" key="7">
    <source>
        <dbReference type="ARBA" id="ARBA00022679"/>
    </source>
</evidence>
<dbReference type="EMBL" id="MQVM01000001">
    <property type="protein sequence ID" value="ONH77691.1"/>
    <property type="molecule type" value="Genomic_DNA"/>
</dbReference>
<comment type="subcellular location">
    <subcellularLocation>
        <location evidence="2">Cytoplasm</location>
    </subcellularLocation>
    <subcellularLocation>
        <location evidence="1">Nucleus</location>
    </subcellularLocation>
</comment>
<protein>
    <recommendedName>
        <fullName evidence="5">N-alpha-acetyltransferase 40</fullName>
        <ecNumber evidence="4">2.3.1.257</ecNumber>
    </recommendedName>
</protein>
<dbReference type="GO" id="GO:0005634">
    <property type="term" value="C:nucleus"/>
    <property type="evidence" value="ECO:0007669"/>
    <property type="project" value="UniProtKB-SubCell"/>
</dbReference>
<evidence type="ECO:0000313" key="13">
    <source>
        <dbReference type="EMBL" id="KGK39555.1"/>
    </source>
</evidence>
<dbReference type="EMBL" id="JQFK01000008">
    <property type="protein sequence ID" value="KGK39555.1"/>
    <property type="molecule type" value="Genomic_DNA"/>
</dbReference>
<dbReference type="AlphaFoldDB" id="A0A099P3P9"/>
<evidence type="ECO:0000313" key="16">
    <source>
        <dbReference type="Proteomes" id="UP000189274"/>
    </source>
</evidence>
<evidence type="ECO:0000313" key="15">
    <source>
        <dbReference type="Proteomes" id="UP000029867"/>
    </source>
</evidence>
<dbReference type="GO" id="GO:0043998">
    <property type="term" value="F:histone H2A acetyltransferase activity"/>
    <property type="evidence" value="ECO:0007669"/>
    <property type="project" value="InterPro"/>
</dbReference>
<dbReference type="VEuPathDB" id="FungiDB:C5L36_0E03480"/>
<sequence>MEEARILLDTLQKSIISWDRLREFQIEVMEVSDLEASEQDNCIELLDHNLGALYTKTQGPRWRLHKKEEMLEEGLVYLLIKDLELGKLLGFLSFKIVQDDDMDLHLLYLYEIQFTEVLRNKGLGTFFLCKLEEIVKKINGSGKIKKLWYKRDSEYYDGLDDPELELTGIGLTVFGENENARRLYERLGFALHSTSPQPKKLRNGKIVYPEYMTLEKKIH</sequence>
<dbReference type="InterPro" id="IPR039949">
    <property type="entry name" value="NAA40"/>
</dbReference>
<reference evidence="15" key="1">
    <citation type="journal article" date="2014" name="Microb. Cell Fact.">
        <title>Exploiting Issatchenkia orientalis SD108 for succinic acid production.</title>
        <authorList>
            <person name="Xiao H."/>
            <person name="Shao Z."/>
            <person name="Jiang Y."/>
            <person name="Dole S."/>
            <person name="Zhao H."/>
        </authorList>
    </citation>
    <scope>NUCLEOTIDE SEQUENCE [LARGE SCALE GENOMIC DNA]</scope>
    <source>
        <strain evidence="15">SD108</strain>
    </source>
</reference>
<dbReference type="Proteomes" id="UP000189274">
    <property type="component" value="Unassembled WGS sequence"/>
</dbReference>